<organism evidence="1 2">
    <name type="scientific">Bimuria novae-zelandiae CBS 107.79</name>
    <dbReference type="NCBI Taxonomy" id="1447943"/>
    <lineage>
        <taxon>Eukaryota</taxon>
        <taxon>Fungi</taxon>
        <taxon>Dikarya</taxon>
        <taxon>Ascomycota</taxon>
        <taxon>Pezizomycotina</taxon>
        <taxon>Dothideomycetes</taxon>
        <taxon>Pleosporomycetidae</taxon>
        <taxon>Pleosporales</taxon>
        <taxon>Massarineae</taxon>
        <taxon>Didymosphaeriaceae</taxon>
        <taxon>Bimuria</taxon>
    </lineage>
</organism>
<gene>
    <name evidence="1" type="ORF">BU23DRAFT_661387</name>
</gene>
<accession>A0A6A5USB4</accession>
<protein>
    <recommendedName>
        <fullName evidence="3">Protein kinase domain-containing protein</fullName>
    </recommendedName>
</protein>
<sequence>MGIDSHNQLKLFDFGSITHCNDEGFSEQVLDDHFALATCIHFIVSGVDPIAKANSYAKVQQVLSTLKGGQGIVDEAARDL</sequence>
<evidence type="ECO:0000313" key="2">
    <source>
        <dbReference type="Proteomes" id="UP000800036"/>
    </source>
</evidence>
<reference evidence="1" key="1">
    <citation type="journal article" date="2020" name="Stud. Mycol.">
        <title>101 Dothideomycetes genomes: a test case for predicting lifestyles and emergence of pathogens.</title>
        <authorList>
            <person name="Haridas S."/>
            <person name="Albert R."/>
            <person name="Binder M."/>
            <person name="Bloem J."/>
            <person name="Labutti K."/>
            <person name="Salamov A."/>
            <person name="Andreopoulos B."/>
            <person name="Baker S."/>
            <person name="Barry K."/>
            <person name="Bills G."/>
            <person name="Bluhm B."/>
            <person name="Cannon C."/>
            <person name="Castanera R."/>
            <person name="Culley D."/>
            <person name="Daum C."/>
            <person name="Ezra D."/>
            <person name="Gonzalez J."/>
            <person name="Henrissat B."/>
            <person name="Kuo A."/>
            <person name="Liang C."/>
            <person name="Lipzen A."/>
            <person name="Lutzoni F."/>
            <person name="Magnuson J."/>
            <person name="Mondo S."/>
            <person name="Nolan M."/>
            <person name="Ohm R."/>
            <person name="Pangilinan J."/>
            <person name="Park H.-J."/>
            <person name="Ramirez L."/>
            <person name="Alfaro M."/>
            <person name="Sun H."/>
            <person name="Tritt A."/>
            <person name="Yoshinaga Y."/>
            <person name="Zwiers L.-H."/>
            <person name="Turgeon B."/>
            <person name="Goodwin S."/>
            <person name="Spatafora J."/>
            <person name="Crous P."/>
            <person name="Grigoriev I."/>
        </authorList>
    </citation>
    <scope>NUCLEOTIDE SEQUENCE</scope>
    <source>
        <strain evidence="1">CBS 107.79</strain>
    </source>
</reference>
<name>A0A6A5USB4_9PLEO</name>
<dbReference type="OrthoDB" id="4062651at2759"/>
<evidence type="ECO:0008006" key="3">
    <source>
        <dbReference type="Google" id="ProtNLM"/>
    </source>
</evidence>
<dbReference type="Proteomes" id="UP000800036">
    <property type="component" value="Unassembled WGS sequence"/>
</dbReference>
<dbReference type="EMBL" id="ML976740">
    <property type="protein sequence ID" value="KAF1966859.1"/>
    <property type="molecule type" value="Genomic_DNA"/>
</dbReference>
<dbReference type="AlphaFoldDB" id="A0A6A5USB4"/>
<evidence type="ECO:0000313" key="1">
    <source>
        <dbReference type="EMBL" id="KAF1966859.1"/>
    </source>
</evidence>
<keyword evidence="2" id="KW-1185">Reference proteome</keyword>
<proteinExistence type="predicted"/>